<reference evidence="1 2" key="1">
    <citation type="submission" date="2024-11" db="EMBL/GenBank/DDBJ databases">
        <title>Adaptive evolution of stress response genes in parasites aligns with host niche diversity.</title>
        <authorList>
            <person name="Hahn C."/>
            <person name="Resl P."/>
        </authorList>
    </citation>
    <scope>NUCLEOTIDE SEQUENCE [LARGE SCALE GENOMIC DNA]</scope>
    <source>
        <strain evidence="1">EGGRZ-B1_66</strain>
        <tissue evidence="1">Body</tissue>
    </source>
</reference>
<dbReference type="SUPFAM" id="SSF50978">
    <property type="entry name" value="WD40 repeat-like"/>
    <property type="match status" value="1"/>
</dbReference>
<accession>A0ABD2QL04</accession>
<dbReference type="InterPro" id="IPR015943">
    <property type="entry name" value="WD40/YVTN_repeat-like_dom_sf"/>
</dbReference>
<evidence type="ECO:0000313" key="2">
    <source>
        <dbReference type="Proteomes" id="UP001626550"/>
    </source>
</evidence>
<dbReference type="AlphaFoldDB" id="A0ABD2QL04"/>
<dbReference type="EMBL" id="JBJKFK010000081">
    <property type="protein sequence ID" value="KAL3320037.1"/>
    <property type="molecule type" value="Genomic_DNA"/>
</dbReference>
<protein>
    <submittedName>
        <fullName evidence="1">Serine/threonine-protein phosphatase 2A 55 kDa regulatory subunit B beta isoform</fullName>
    </submittedName>
</protein>
<proteinExistence type="predicted"/>
<name>A0ABD2QL04_9PLAT</name>
<sequence length="241" mass="27309">MEYSKFANDAFQIVDTAITNFGRFDPIITCMKCAKRNCNIFGYGSNQFNSQKSSSQICDFMDPYITDIQFATTSDFAVFARDFGFIRMFDARNPSQDISWKLYDKNLAKISYVPQIIAEDFKLACSPDDRFIVTGTFDDRVKLIDLQSSPESRNLTIHMTSHLPDDSVRMSIDEEDGESSIPTLGWPRQLKVTKGSPDASENFGEDLNDPRWTMVSWKPNDSVFTAAHSEAIHIVEDTALN</sequence>
<keyword evidence="2" id="KW-1185">Reference proteome</keyword>
<comment type="caution">
    <text evidence="1">The sequence shown here is derived from an EMBL/GenBank/DDBJ whole genome shotgun (WGS) entry which is preliminary data.</text>
</comment>
<dbReference type="Proteomes" id="UP001626550">
    <property type="component" value="Unassembled WGS sequence"/>
</dbReference>
<gene>
    <name evidence="1" type="primary">PPP2R2B_1</name>
    <name evidence="1" type="ORF">Ciccas_001283</name>
</gene>
<dbReference type="Gene3D" id="2.130.10.10">
    <property type="entry name" value="YVTN repeat-like/Quinoprotein amine dehydrogenase"/>
    <property type="match status" value="1"/>
</dbReference>
<evidence type="ECO:0000313" key="1">
    <source>
        <dbReference type="EMBL" id="KAL3320037.1"/>
    </source>
</evidence>
<organism evidence="1 2">
    <name type="scientific">Cichlidogyrus casuarinus</name>
    <dbReference type="NCBI Taxonomy" id="1844966"/>
    <lineage>
        <taxon>Eukaryota</taxon>
        <taxon>Metazoa</taxon>
        <taxon>Spiralia</taxon>
        <taxon>Lophotrochozoa</taxon>
        <taxon>Platyhelminthes</taxon>
        <taxon>Monogenea</taxon>
        <taxon>Monopisthocotylea</taxon>
        <taxon>Dactylogyridea</taxon>
        <taxon>Ancyrocephalidae</taxon>
        <taxon>Cichlidogyrus</taxon>
    </lineage>
</organism>
<dbReference type="InterPro" id="IPR036322">
    <property type="entry name" value="WD40_repeat_dom_sf"/>
</dbReference>